<proteinExistence type="predicted"/>
<name>A0ABR3GM09_9PEZI</name>
<keyword evidence="2" id="KW-1185">Reference proteome</keyword>
<organism evidence="1 2">
    <name type="scientific">Discina gigas</name>
    <dbReference type="NCBI Taxonomy" id="1032678"/>
    <lineage>
        <taxon>Eukaryota</taxon>
        <taxon>Fungi</taxon>
        <taxon>Dikarya</taxon>
        <taxon>Ascomycota</taxon>
        <taxon>Pezizomycotina</taxon>
        <taxon>Pezizomycetes</taxon>
        <taxon>Pezizales</taxon>
        <taxon>Discinaceae</taxon>
        <taxon>Discina</taxon>
    </lineage>
</organism>
<evidence type="ECO:0000313" key="2">
    <source>
        <dbReference type="Proteomes" id="UP001447188"/>
    </source>
</evidence>
<gene>
    <name evidence="1" type="ORF">Q9L58_004053</name>
</gene>
<sequence length="127" mass="14316">MSTGNSSSSGKGWFILRFEDPERKLQMDILYLNNPRELIRVAANSLELVIFERFDRQGDLFSGDGFRIKNLSVIGPDAALPDLQVTFSQLVTYIRDLPPSPQASRPDLFGLGSNRVLVTFEYIEVGY</sequence>
<reference evidence="1 2" key="1">
    <citation type="submission" date="2024-02" db="EMBL/GenBank/DDBJ databases">
        <title>Discinaceae phylogenomics.</title>
        <authorList>
            <person name="Dirks A.C."/>
            <person name="James T.Y."/>
        </authorList>
    </citation>
    <scope>NUCLEOTIDE SEQUENCE [LARGE SCALE GENOMIC DNA]</scope>
    <source>
        <strain evidence="1 2">ACD0624</strain>
    </source>
</reference>
<dbReference type="EMBL" id="JBBBZM010000041">
    <property type="protein sequence ID" value="KAL0636950.1"/>
    <property type="molecule type" value="Genomic_DNA"/>
</dbReference>
<protein>
    <submittedName>
        <fullName evidence="1">Uncharacterized protein</fullName>
    </submittedName>
</protein>
<comment type="caution">
    <text evidence="1">The sequence shown here is derived from an EMBL/GenBank/DDBJ whole genome shotgun (WGS) entry which is preliminary data.</text>
</comment>
<accession>A0ABR3GM09</accession>
<evidence type="ECO:0000313" key="1">
    <source>
        <dbReference type="EMBL" id="KAL0636950.1"/>
    </source>
</evidence>
<dbReference type="Proteomes" id="UP001447188">
    <property type="component" value="Unassembled WGS sequence"/>
</dbReference>